<name>A0AAD5DNP3_9CHLO</name>
<evidence type="ECO:0000256" key="2">
    <source>
        <dbReference type="SAM" id="Phobius"/>
    </source>
</evidence>
<sequence>MDRDEGGPDGAPAAPPPPLSPPPPPPLPLGERYRLRLDQLSTMTIMLFQLLNVLNHWDHLQAEEARLYTLLVLAAAALGFASTVALPPCFYLRHRSFLVPAQRVLLVLSPSIRQTGVGTSLLLERQPQEGMRGALRQLLHVLSGTKLLLPIVQRAATALPPIETAALQIVLVLLTWNPSAYCSTPSVVAGPGINIVGLREAGDDALCNKLLYFAAIGLGCVLPVLLSAFRAARGACQAQQRVDGAAEPAAPQSASGLLRPLRRAAAAVRAADRSIGRALGARPFRLQRPLLIWWALGYSWELSKALASLPAVQRQRQ</sequence>
<keyword evidence="4" id="KW-1185">Reference proteome</keyword>
<evidence type="ECO:0000313" key="4">
    <source>
        <dbReference type="Proteomes" id="UP001205105"/>
    </source>
</evidence>
<feature type="region of interest" description="Disordered" evidence="1">
    <location>
        <begin position="1"/>
        <end position="28"/>
    </location>
</feature>
<proteinExistence type="predicted"/>
<keyword evidence="2" id="KW-0812">Transmembrane</keyword>
<reference evidence="3" key="1">
    <citation type="submission" date="2020-11" db="EMBL/GenBank/DDBJ databases">
        <title>Chlorella ohadii genome sequencing and assembly.</title>
        <authorList>
            <person name="Murik O."/>
            <person name="Treves H."/>
            <person name="Kedem I."/>
            <person name="Shotland Y."/>
            <person name="Kaplan A."/>
        </authorList>
    </citation>
    <scope>NUCLEOTIDE SEQUENCE</scope>
    <source>
        <strain evidence="3">1</strain>
    </source>
</reference>
<feature type="transmembrane region" description="Helical" evidence="2">
    <location>
        <begin position="69"/>
        <end position="92"/>
    </location>
</feature>
<keyword evidence="2" id="KW-0472">Membrane</keyword>
<keyword evidence="2" id="KW-1133">Transmembrane helix</keyword>
<dbReference type="AlphaFoldDB" id="A0AAD5DNP3"/>
<feature type="transmembrane region" description="Helical" evidence="2">
    <location>
        <begin position="210"/>
        <end position="232"/>
    </location>
</feature>
<feature type="compositionally biased region" description="Pro residues" evidence="1">
    <location>
        <begin position="13"/>
        <end position="28"/>
    </location>
</feature>
<dbReference type="EMBL" id="JADXDR010000108">
    <property type="protein sequence ID" value="KAI7839085.1"/>
    <property type="molecule type" value="Genomic_DNA"/>
</dbReference>
<comment type="caution">
    <text evidence="3">The sequence shown here is derived from an EMBL/GenBank/DDBJ whole genome shotgun (WGS) entry which is preliminary data.</text>
</comment>
<evidence type="ECO:0000256" key="1">
    <source>
        <dbReference type="SAM" id="MobiDB-lite"/>
    </source>
</evidence>
<protein>
    <submittedName>
        <fullName evidence="3">Uncharacterized protein</fullName>
    </submittedName>
</protein>
<evidence type="ECO:0000313" key="3">
    <source>
        <dbReference type="EMBL" id="KAI7839085.1"/>
    </source>
</evidence>
<gene>
    <name evidence="3" type="ORF">COHA_007227</name>
</gene>
<accession>A0AAD5DNP3</accession>
<organism evidence="3 4">
    <name type="scientific">Chlorella ohadii</name>
    <dbReference type="NCBI Taxonomy" id="2649997"/>
    <lineage>
        <taxon>Eukaryota</taxon>
        <taxon>Viridiplantae</taxon>
        <taxon>Chlorophyta</taxon>
        <taxon>core chlorophytes</taxon>
        <taxon>Trebouxiophyceae</taxon>
        <taxon>Chlorellales</taxon>
        <taxon>Chlorellaceae</taxon>
        <taxon>Chlorella clade</taxon>
        <taxon>Chlorella</taxon>
    </lineage>
</organism>
<dbReference type="Proteomes" id="UP001205105">
    <property type="component" value="Unassembled WGS sequence"/>
</dbReference>